<dbReference type="Gene3D" id="3.10.129.10">
    <property type="entry name" value="Hotdog Thioesterase"/>
    <property type="match status" value="1"/>
</dbReference>
<dbReference type="SUPFAM" id="SSF54637">
    <property type="entry name" value="Thioesterase/thiol ester dehydrase-isomerase"/>
    <property type="match status" value="1"/>
</dbReference>
<reference evidence="2" key="1">
    <citation type="submission" date="2022-07" db="EMBL/GenBank/DDBJ databases">
        <title>Complete Genome Sequence of the Radioresistant Bacterium Deinococcus aetherius ST0316, Isolated from the Air Dust collected in Lower Stratosphere above Japan.</title>
        <authorList>
            <person name="Satoh K."/>
            <person name="Hagiwara K."/>
            <person name="Katsumata K."/>
            <person name="Kubo A."/>
            <person name="Yokobori S."/>
            <person name="Yamagishi A."/>
            <person name="Oono Y."/>
            <person name="Narumi I."/>
        </authorList>
    </citation>
    <scope>NUCLEOTIDE SEQUENCE</scope>
    <source>
        <strain evidence="2">ST0316</strain>
    </source>
</reference>
<organism evidence="2 3">
    <name type="scientific">Deinococcus aetherius</name>
    <dbReference type="NCBI Taxonomy" id="200252"/>
    <lineage>
        <taxon>Bacteria</taxon>
        <taxon>Thermotogati</taxon>
        <taxon>Deinococcota</taxon>
        <taxon>Deinococci</taxon>
        <taxon>Deinococcales</taxon>
        <taxon>Deinococcaceae</taxon>
        <taxon>Deinococcus</taxon>
    </lineage>
</organism>
<sequence length="163" mass="18080">MTSGTPSSPRGEAESPAPLNWAAPDWTRAHRAEIQMRYGDIDAMGHLNNAVYVQYLETSRVILMGDLGVRDTEDHSVIARLELDYRREVLWGQRVVVENLVERVGRTSWTVVSRLLADGEPCAYARTVQVRVDAAHRPEPLPERVRGALAPLLVQPSAEGVAT</sequence>
<dbReference type="PANTHER" id="PTHR31793">
    <property type="entry name" value="4-HYDROXYBENZOYL-COA THIOESTERASE FAMILY MEMBER"/>
    <property type="match status" value="1"/>
</dbReference>
<dbReference type="InterPro" id="IPR050563">
    <property type="entry name" value="4-hydroxybenzoyl-CoA_TE"/>
</dbReference>
<evidence type="ECO:0000256" key="1">
    <source>
        <dbReference type="SAM" id="MobiDB-lite"/>
    </source>
</evidence>
<keyword evidence="3" id="KW-1185">Reference proteome</keyword>
<gene>
    <name evidence="2" type="ORF">DAETH_06550</name>
</gene>
<dbReference type="EMBL" id="AP026560">
    <property type="protein sequence ID" value="BDP40686.1"/>
    <property type="molecule type" value="Genomic_DNA"/>
</dbReference>
<protein>
    <submittedName>
        <fullName evidence="2">Thioesterase</fullName>
    </submittedName>
</protein>
<dbReference type="Proteomes" id="UP001064971">
    <property type="component" value="Chromosome"/>
</dbReference>
<dbReference type="Pfam" id="PF13279">
    <property type="entry name" value="4HBT_2"/>
    <property type="match status" value="1"/>
</dbReference>
<evidence type="ECO:0000313" key="2">
    <source>
        <dbReference type="EMBL" id="BDP40686.1"/>
    </source>
</evidence>
<accession>A0ABM8AAB6</accession>
<dbReference type="CDD" id="cd00586">
    <property type="entry name" value="4HBT"/>
    <property type="match status" value="1"/>
</dbReference>
<dbReference type="RefSeq" id="WP_264776508.1">
    <property type="nucleotide sequence ID" value="NZ_AP026560.1"/>
</dbReference>
<dbReference type="PANTHER" id="PTHR31793:SF24">
    <property type="entry name" value="LONG-CHAIN ACYL-COA THIOESTERASE FADM"/>
    <property type="match status" value="1"/>
</dbReference>
<proteinExistence type="predicted"/>
<dbReference type="InterPro" id="IPR029069">
    <property type="entry name" value="HotDog_dom_sf"/>
</dbReference>
<feature type="region of interest" description="Disordered" evidence="1">
    <location>
        <begin position="1"/>
        <end position="20"/>
    </location>
</feature>
<name>A0ABM8AAB6_9DEIO</name>
<evidence type="ECO:0000313" key="3">
    <source>
        <dbReference type="Proteomes" id="UP001064971"/>
    </source>
</evidence>